<name>A0A656YXJ6_9EURY</name>
<proteinExistence type="predicted"/>
<sequence>MFRETYKGLGIDLDSFEIDVFSFCPVLELLIVIFKKNGNCNRWPNNLLLNSPKASSEFLFFELSEGC</sequence>
<protein>
    <submittedName>
        <fullName evidence="1">Uncharacterized protein</fullName>
    </submittedName>
</protein>
<evidence type="ECO:0000313" key="2">
    <source>
        <dbReference type="Proteomes" id="UP000070257"/>
    </source>
</evidence>
<evidence type="ECO:0000313" key="1">
    <source>
        <dbReference type="EMBL" id="KXA98854.1"/>
    </source>
</evidence>
<reference evidence="1 2" key="1">
    <citation type="journal article" date="2016" name="Sci. Rep.">
        <title>Metabolic traits of an uncultured archaeal lineage -MSBL1- from brine pools of the Red Sea.</title>
        <authorList>
            <person name="Mwirichia R."/>
            <person name="Alam I."/>
            <person name="Rashid M."/>
            <person name="Vinu M."/>
            <person name="Ba-Alawi W."/>
            <person name="Anthony Kamau A."/>
            <person name="Kamanda Ngugi D."/>
            <person name="Goker M."/>
            <person name="Klenk H.P."/>
            <person name="Bajic V."/>
            <person name="Stingl U."/>
        </authorList>
    </citation>
    <scope>NUCLEOTIDE SEQUENCE [LARGE SCALE GENOMIC DNA]</scope>
    <source>
        <strain evidence="1">SCGC-AAA259J03</strain>
    </source>
</reference>
<dbReference type="EMBL" id="LHXT01000003">
    <property type="protein sequence ID" value="KXA98854.1"/>
    <property type="molecule type" value="Genomic_DNA"/>
</dbReference>
<comment type="caution">
    <text evidence="1">The sequence shown here is derived from an EMBL/GenBank/DDBJ whole genome shotgun (WGS) entry which is preliminary data.</text>
</comment>
<gene>
    <name evidence="1" type="ORF">AKJ39_00380</name>
</gene>
<dbReference type="Proteomes" id="UP000070257">
    <property type="component" value="Unassembled WGS sequence"/>
</dbReference>
<keyword evidence="2" id="KW-1185">Reference proteome</keyword>
<dbReference type="AlphaFoldDB" id="A0A656YXJ6"/>
<accession>A0A656YXJ6</accession>
<organism evidence="1 2">
    <name type="scientific">candidate division MSBL1 archaeon SCGC-AAA259J03</name>
    <dbReference type="NCBI Taxonomy" id="1698269"/>
    <lineage>
        <taxon>Archaea</taxon>
        <taxon>Methanobacteriati</taxon>
        <taxon>Methanobacteriota</taxon>
        <taxon>candidate division MSBL1</taxon>
    </lineage>
</organism>